<dbReference type="RefSeq" id="XP_029761934.1">
    <property type="nucleotide sequence ID" value="XM_029899209.1"/>
</dbReference>
<dbReference type="EMBL" id="KL584979">
    <property type="protein sequence ID" value="KEQ85747.1"/>
    <property type="molecule type" value="Genomic_DNA"/>
</dbReference>
<dbReference type="AlphaFoldDB" id="A0A074XUX8"/>
<sequence>MTCSSNDQREGSHAQHLREHSYSKHLLNKHMNQAHLQEMQGDDDAWCRIAAKGKDRAGVGTPRPHLLLPLSFELAMEAEKSSHQDRMYESLSIIAFASFESRIHHTRLVGRKQDMTSFLGNERLQGQSAVKSLSHAYQSSSNRRCPLRSAIA</sequence>
<accession>A0A074XUX8</accession>
<dbReference type="Proteomes" id="UP000030706">
    <property type="component" value="Unassembled WGS sequence"/>
</dbReference>
<reference evidence="1 2" key="1">
    <citation type="journal article" date="2014" name="BMC Genomics">
        <title>Genome sequencing of four Aureobasidium pullulans varieties: biotechnological potential, stress tolerance, and description of new species.</title>
        <authorList>
            <person name="Gostin Ar C."/>
            <person name="Ohm R.A."/>
            <person name="Kogej T."/>
            <person name="Sonjak S."/>
            <person name="Turk M."/>
            <person name="Zajc J."/>
            <person name="Zalar P."/>
            <person name="Grube M."/>
            <person name="Sun H."/>
            <person name="Han J."/>
            <person name="Sharma A."/>
            <person name="Chiniquy J."/>
            <person name="Ngan C.Y."/>
            <person name="Lipzen A."/>
            <person name="Barry K."/>
            <person name="Grigoriev I.V."/>
            <person name="Gunde-Cimerman N."/>
        </authorList>
    </citation>
    <scope>NUCLEOTIDE SEQUENCE [LARGE SCALE GENOMIC DNA]</scope>
    <source>
        <strain evidence="1 2">EXF-150</strain>
    </source>
</reference>
<proteinExistence type="predicted"/>
<gene>
    <name evidence="1" type="ORF">M438DRAFT_184165</name>
</gene>
<protein>
    <submittedName>
        <fullName evidence="1">Uncharacterized protein</fullName>
    </submittedName>
</protein>
<dbReference type="HOGENOM" id="CLU_1721986_0_0_1"/>
<organism evidence="1 2">
    <name type="scientific">Aureobasidium pullulans EXF-150</name>
    <dbReference type="NCBI Taxonomy" id="1043002"/>
    <lineage>
        <taxon>Eukaryota</taxon>
        <taxon>Fungi</taxon>
        <taxon>Dikarya</taxon>
        <taxon>Ascomycota</taxon>
        <taxon>Pezizomycotina</taxon>
        <taxon>Dothideomycetes</taxon>
        <taxon>Dothideomycetidae</taxon>
        <taxon>Dothideales</taxon>
        <taxon>Saccotheciaceae</taxon>
        <taxon>Aureobasidium</taxon>
    </lineage>
</organism>
<keyword evidence="2" id="KW-1185">Reference proteome</keyword>
<name>A0A074XUX8_AURPU</name>
<evidence type="ECO:0000313" key="2">
    <source>
        <dbReference type="Proteomes" id="UP000030706"/>
    </source>
</evidence>
<evidence type="ECO:0000313" key="1">
    <source>
        <dbReference type="EMBL" id="KEQ85747.1"/>
    </source>
</evidence>
<dbReference type="GeneID" id="40741515"/>